<evidence type="ECO:0000313" key="3">
    <source>
        <dbReference type="EMBL" id="RIH74363.1"/>
    </source>
</evidence>
<dbReference type="EMBL" id="QWKX01000120">
    <property type="protein sequence ID" value="RIH74363.1"/>
    <property type="molecule type" value="Genomic_DNA"/>
</dbReference>
<reference evidence="3 4" key="1">
    <citation type="submission" date="2018-08" db="EMBL/GenBank/DDBJ databases">
        <title>Meiothermus cateniformans JCM 15151 genome sequencing project.</title>
        <authorList>
            <person name="Da Costa M.S."/>
            <person name="Albuquerque L."/>
            <person name="Raposo P."/>
            <person name="Froufe H.J.C."/>
            <person name="Barroso C.S."/>
            <person name="Egas C."/>
        </authorList>
    </citation>
    <scope>NUCLEOTIDE SEQUENCE [LARGE SCALE GENOMIC DNA]</scope>
    <source>
        <strain evidence="3 4">JCM 15151</strain>
    </source>
</reference>
<gene>
    <name evidence="3" type="ORF">Mcate_02741</name>
</gene>
<dbReference type="Proteomes" id="UP000266089">
    <property type="component" value="Unassembled WGS sequence"/>
</dbReference>
<accession>A0A399DSG8</accession>
<dbReference type="RefSeq" id="WP_223299811.1">
    <property type="nucleotide sequence ID" value="NZ_JBHSXZ010000072.1"/>
</dbReference>
<feature type="domain" description="EamA" evidence="2">
    <location>
        <begin position="13"/>
        <end position="84"/>
    </location>
</feature>
<dbReference type="InterPro" id="IPR037185">
    <property type="entry name" value="EmrE-like"/>
</dbReference>
<name>A0A399DSG8_9DEIN</name>
<comment type="caution">
    <text evidence="3">The sequence shown here is derived from an EMBL/GenBank/DDBJ whole genome shotgun (WGS) entry which is preliminary data.</text>
</comment>
<dbReference type="Gene3D" id="1.10.3730.20">
    <property type="match status" value="1"/>
</dbReference>
<dbReference type="Pfam" id="PF00892">
    <property type="entry name" value="EamA"/>
    <property type="match status" value="1"/>
</dbReference>
<dbReference type="SUPFAM" id="SSF103481">
    <property type="entry name" value="Multidrug resistance efflux transporter EmrE"/>
    <property type="match status" value="1"/>
</dbReference>
<dbReference type="InterPro" id="IPR000620">
    <property type="entry name" value="EamA_dom"/>
</dbReference>
<evidence type="ECO:0000256" key="1">
    <source>
        <dbReference type="SAM" id="Phobius"/>
    </source>
</evidence>
<keyword evidence="1" id="KW-0472">Membrane</keyword>
<keyword evidence="1" id="KW-1133">Transmembrane helix</keyword>
<dbReference type="GO" id="GO:0016020">
    <property type="term" value="C:membrane"/>
    <property type="evidence" value="ECO:0007669"/>
    <property type="project" value="InterPro"/>
</dbReference>
<protein>
    <submittedName>
        <fullName evidence="3">Carboxylate/amino acid/amine transporter</fullName>
    </submittedName>
</protein>
<keyword evidence="1" id="KW-0812">Transmembrane</keyword>
<organism evidence="3 4">
    <name type="scientific">Meiothermus taiwanensis</name>
    <dbReference type="NCBI Taxonomy" id="172827"/>
    <lineage>
        <taxon>Bacteria</taxon>
        <taxon>Thermotogati</taxon>
        <taxon>Deinococcota</taxon>
        <taxon>Deinococci</taxon>
        <taxon>Thermales</taxon>
        <taxon>Thermaceae</taxon>
        <taxon>Meiothermus</taxon>
    </lineage>
</organism>
<feature type="transmembrane region" description="Helical" evidence="1">
    <location>
        <begin position="68"/>
        <end position="85"/>
    </location>
</feature>
<sequence length="86" mass="8832">MSPRRRVGITASLGLVGLAGILDAGGNLLFLVAAQTGRLDVAAVISSLYPAFTTLLAWALLRERLSQGQVMGVLLSLIAIALIASG</sequence>
<evidence type="ECO:0000313" key="4">
    <source>
        <dbReference type="Proteomes" id="UP000266089"/>
    </source>
</evidence>
<feature type="transmembrane region" description="Helical" evidence="1">
    <location>
        <begin position="41"/>
        <end position="61"/>
    </location>
</feature>
<feature type="transmembrane region" description="Helical" evidence="1">
    <location>
        <begin position="12"/>
        <end position="35"/>
    </location>
</feature>
<proteinExistence type="predicted"/>
<evidence type="ECO:0000259" key="2">
    <source>
        <dbReference type="Pfam" id="PF00892"/>
    </source>
</evidence>
<dbReference type="AlphaFoldDB" id="A0A399DSG8"/>